<proteinExistence type="predicted"/>
<name>A0ABV0VBJ6_9TELE</name>
<organism evidence="1 2">
    <name type="scientific">Ilyodon furcidens</name>
    <name type="common">goldbreast splitfin</name>
    <dbReference type="NCBI Taxonomy" id="33524"/>
    <lineage>
        <taxon>Eukaryota</taxon>
        <taxon>Metazoa</taxon>
        <taxon>Chordata</taxon>
        <taxon>Craniata</taxon>
        <taxon>Vertebrata</taxon>
        <taxon>Euteleostomi</taxon>
        <taxon>Actinopterygii</taxon>
        <taxon>Neopterygii</taxon>
        <taxon>Teleostei</taxon>
        <taxon>Neoteleostei</taxon>
        <taxon>Acanthomorphata</taxon>
        <taxon>Ovalentaria</taxon>
        <taxon>Atherinomorphae</taxon>
        <taxon>Cyprinodontiformes</taxon>
        <taxon>Goodeidae</taxon>
        <taxon>Ilyodon</taxon>
    </lineage>
</organism>
<dbReference type="Proteomes" id="UP001482620">
    <property type="component" value="Unassembled WGS sequence"/>
</dbReference>
<comment type="caution">
    <text evidence="1">The sequence shown here is derived from an EMBL/GenBank/DDBJ whole genome shotgun (WGS) entry which is preliminary data.</text>
</comment>
<dbReference type="EMBL" id="JAHRIQ010104640">
    <property type="protein sequence ID" value="MEQ2254680.1"/>
    <property type="molecule type" value="Genomic_DNA"/>
</dbReference>
<accession>A0ABV0VBJ6</accession>
<reference evidence="1 2" key="1">
    <citation type="submission" date="2021-06" db="EMBL/GenBank/DDBJ databases">
        <authorList>
            <person name="Palmer J.M."/>
        </authorList>
    </citation>
    <scope>NUCLEOTIDE SEQUENCE [LARGE SCALE GENOMIC DNA]</scope>
    <source>
        <strain evidence="2">if_2019</strain>
        <tissue evidence="1">Muscle</tissue>
    </source>
</reference>
<evidence type="ECO:0000313" key="1">
    <source>
        <dbReference type="EMBL" id="MEQ2254680.1"/>
    </source>
</evidence>
<evidence type="ECO:0000313" key="2">
    <source>
        <dbReference type="Proteomes" id="UP001482620"/>
    </source>
</evidence>
<sequence length="109" mass="12047">MLEPLQSAPDPKVESFLANLCNNSMPAPEPQKPPSVFICIILSKKQSSLGRIFKHVCENPIWFSLVAHLNPASLLVCFIFSDETESVKTMNHTVGVIFGYVETPLSCKV</sequence>
<gene>
    <name evidence="1" type="ORF">ILYODFUR_006135</name>
</gene>
<keyword evidence="2" id="KW-1185">Reference proteome</keyword>
<protein>
    <submittedName>
        <fullName evidence="1">Uncharacterized protein</fullName>
    </submittedName>
</protein>